<feature type="transmembrane region" description="Helical" evidence="2">
    <location>
        <begin position="202"/>
        <end position="221"/>
    </location>
</feature>
<dbReference type="EMBL" id="QVQW01000009">
    <property type="protein sequence ID" value="RKU47393.1"/>
    <property type="molecule type" value="Genomic_DNA"/>
</dbReference>
<accession>A0A420YHP4</accession>
<reference evidence="3 4" key="1">
    <citation type="submission" date="2018-08" db="EMBL/GenBank/DDBJ databases">
        <title>Draft genome of the lignicolous fungus Coniochaeta pulveracea.</title>
        <authorList>
            <person name="Borstlap C.J."/>
            <person name="De Witt R.N."/>
            <person name="Botha A."/>
            <person name="Volschenk H."/>
        </authorList>
    </citation>
    <scope>NUCLEOTIDE SEQUENCE [LARGE SCALE GENOMIC DNA]</scope>
    <source>
        <strain evidence="3 4">CAB683</strain>
    </source>
</reference>
<feature type="transmembrane region" description="Helical" evidence="2">
    <location>
        <begin position="58"/>
        <end position="80"/>
    </location>
</feature>
<keyword evidence="2" id="KW-0472">Membrane</keyword>
<gene>
    <name evidence="3" type="ORF">DL546_007314</name>
</gene>
<proteinExistence type="predicted"/>
<dbReference type="OrthoDB" id="1577640at2759"/>
<dbReference type="Proteomes" id="UP000275385">
    <property type="component" value="Unassembled WGS sequence"/>
</dbReference>
<dbReference type="AlphaFoldDB" id="A0A420YHP4"/>
<evidence type="ECO:0000256" key="2">
    <source>
        <dbReference type="SAM" id="Phobius"/>
    </source>
</evidence>
<evidence type="ECO:0000313" key="4">
    <source>
        <dbReference type="Proteomes" id="UP000275385"/>
    </source>
</evidence>
<sequence>MDFQKTTTRLRRTFAYPTDETTSPDDSPVDALDETEQESLITTLSEQNTLRNAQFRRLLFALPALSAIPYLLNLFTLVSFMPSVLALTSLASTGWLLYVLPPSRTGIAVLDEMSSGGQEGEAVGTGGGHSDSDSDGEIRRVRTQMSAQLQRRRSRTSSFSYVSGPGVGSPLERWLPYLNLGLCGVLVLIGILTAAKKGRESVLADFLPVIVYGVVLAAKVLEQVIELK</sequence>
<keyword evidence="4" id="KW-1185">Reference proteome</keyword>
<keyword evidence="2" id="KW-0812">Transmembrane</keyword>
<name>A0A420YHP4_9PEZI</name>
<evidence type="ECO:0000313" key="3">
    <source>
        <dbReference type="EMBL" id="RKU47393.1"/>
    </source>
</evidence>
<protein>
    <submittedName>
        <fullName evidence="3">Uncharacterized protein</fullName>
    </submittedName>
</protein>
<keyword evidence="2" id="KW-1133">Transmembrane helix</keyword>
<organism evidence="3 4">
    <name type="scientific">Coniochaeta pulveracea</name>
    <dbReference type="NCBI Taxonomy" id="177199"/>
    <lineage>
        <taxon>Eukaryota</taxon>
        <taxon>Fungi</taxon>
        <taxon>Dikarya</taxon>
        <taxon>Ascomycota</taxon>
        <taxon>Pezizomycotina</taxon>
        <taxon>Sordariomycetes</taxon>
        <taxon>Sordariomycetidae</taxon>
        <taxon>Coniochaetales</taxon>
        <taxon>Coniochaetaceae</taxon>
        <taxon>Coniochaeta</taxon>
    </lineage>
</organism>
<evidence type="ECO:0000256" key="1">
    <source>
        <dbReference type="SAM" id="MobiDB-lite"/>
    </source>
</evidence>
<feature type="compositionally biased region" description="Gly residues" evidence="1">
    <location>
        <begin position="117"/>
        <end position="129"/>
    </location>
</feature>
<feature type="region of interest" description="Disordered" evidence="1">
    <location>
        <begin position="116"/>
        <end position="137"/>
    </location>
</feature>
<feature type="transmembrane region" description="Helical" evidence="2">
    <location>
        <begin position="174"/>
        <end position="195"/>
    </location>
</feature>
<comment type="caution">
    <text evidence="3">The sequence shown here is derived from an EMBL/GenBank/DDBJ whole genome shotgun (WGS) entry which is preliminary data.</text>
</comment>